<keyword evidence="1" id="KW-0813">Transport</keyword>
<dbReference type="Proteomes" id="UP000222106">
    <property type="component" value="Unassembled WGS sequence"/>
</dbReference>
<evidence type="ECO:0000259" key="10">
    <source>
        <dbReference type="PROSITE" id="PS50893"/>
    </source>
</evidence>
<dbReference type="InterPro" id="IPR003593">
    <property type="entry name" value="AAA+_ATPase"/>
</dbReference>
<dbReference type="Pfam" id="PF03459">
    <property type="entry name" value="TOBE"/>
    <property type="match status" value="1"/>
</dbReference>
<dbReference type="EMBL" id="PDJI01000004">
    <property type="protein sequence ID" value="PFG39332.1"/>
    <property type="molecule type" value="Genomic_DNA"/>
</dbReference>
<dbReference type="InterPro" id="IPR006311">
    <property type="entry name" value="TAT_signal"/>
</dbReference>
<dbReference type="AlphaFoldDB" id="A0A2A9EM52"/>
<protein>
    <submittedName>
        <fullName evidence="12">Molybdate transport system ATP-binding protein</fullName>
    </submittedName>
</protein>
<feature type="region of interest" description="Disordered" evidence="9">
    <location>
        <begin position="15"/>
        <end position="36"/>
    </location>
</feature>
<dbReference type="Gene3D" id="2.40.50.100">
    <property type="match status" value="1"/>
</dbReference>
<evidence type="ECO:0000256" key="3">
    <source>
        <dbReference type="ARBA" id="ARBA00022505"/>
    </source>
</evidence>
<dbReference type="Gene3D" id="3.40.50.300">
    <property type="entry name" value="P-loop containing nucleotide triphosphate hydrolases"/>
    <property type="match status" value="1"/>
</dbReference>
<dbReference type="GO" id="GO:0016887">
    <property type="term" value="F:ATP hydrolysis activity"/>
    <property type="evidence" value="ECO:0007669"/>
    <property type="project" value="InterPro"/>
</dbReference>
<keyword evidence="2" id="KW-1003">Cell membrane</keyword>
<dbReference type="PANTHER" id="PTHR43514">
    <property type="entry name" value="ABC TRANSPORTER I FAMILY MEMBER 10"/>
    <property type="match status" value="1"/>
</dbReference>
<evidence type="ECO:0000256" key="5">
    <source>
        <dbReference type="ARBA" id="ARBA00022840"/>
    </source>
</evidence>
<evidence type="ECO:0000256" key="7">
    <source>
        <dbReference type="ARBA" id="ARBA00023136"/>
    </source>
</evidence>
<evidence type="ECO:0000313" key="12">
    <source>
        <dbReference type="EMBL" id="PFG39332.1"/>
    </source>
</evidence>
<dbReference type="SMART" id="SM00382">
    <property type="entry name" value="AAA"/>
    <property type="match status" value="1"/>
</dbReference>
<dbReference type="GO" id="GO:0015689">
    <property type="term" value="P:molybdate ion transport"/>
    <property type="evidence" value="ECO:0007669"/>
    <property type="project" value="InterPro"/>
</dbReference>
<dbReference type="OrthoDB" id="9112331at2"/>
<keyword evidence="6" id="KW-1278">Translocase</keyword>
<reference evidence="12 13" key="1">
    <citation type="submission" date="2017-10" db="EMBL/GenBank/DDBJ databases">
        <title>Sequencing the genomes of 1000 actinobacteria strains.</title>
        <authorList>
            <person name="Klenk H.-P."/>
        </authorList>
    </citation>
    <scope>NUCLEOTIDE SEQUENCE [LARGE SCALE GENOMIC DNA]</scope>
    <source>
        <strain evidence="12 13">DSM 21838</strain>
    </source>
</reference>
<proteinExistence type="predicted"/>
<evidence type="ECO:0000256" key="6">
    <source>
        <dbReference type="ARBA" id="ARBA00022967"/>
    </source>
</evidence>
<feature type="domain" description="Mop" evidence="11">
    <location>
        <begin position="333"/>
        <end position="399"/>
    </location>
</feature>
<dbReference type="InterPro" id="IPR017871">
    <property type="entry name" value="ABC_transporter-like_CS"/>
</dbReference>
<comment type="caution">
    <text evidence="12">The sequence shown here is derived from an EMBL/GenBank/DDBJ whole genome shotgun (WGS) entry which is preliminary data.</text>
</comment>
<keyword evidence="5 12" id="KW-0067">ATP-binding</keyword>
<keyword evidence="13" id="KW-1185">Reference proteome</keyword>
<name>A0A2A9EM52_9MICO</name>
<evidence type="ECO:0000256" key="9">
    <source>
        <dbReference type="SAM" id="MobiDB-lite"/>
    </source>
</evidence>
<keyword evidence="3 8" id="KW-0500">Molybdenum</keyword>
<evidence type="ECO:0000313" key="13">
    <source>
        <dbReference type="Proteomes" id="UP000222106"/>
    </source>
</evidence>
<dbReference type="PROSITE" id="PS51866">
    <property type="entry name" value="MOP"/>
    <property type="match status" value="1"/>
</dbReference>
<dbReference type="SUPFAM" id="SSF52540">
    <property type="entry name" value="P-loop containing nucleoside triphosphate hydrolases"/>
    <property type="match status" value="1"/>
</dbReference>
<keyword evidence="4" id="KW-0547">Nucleotide-binding</keyword>
<dbReference type="Pfam" id="PF00005">
    <property type="entry name" value="ABC_tran"/>
    <property type="match status" value="1"/>
</dbReference>
<evidence type="ECO:0000259" key="11">
    <source>
        <dbReference type="PROSITE" id="PS51866"/>
    </source>
</evidence>
<dbReference type="PANTHER" id="PTHR43514:SF1">
    <property type="entry name" value="SULFATE_THIOSULFATE IMPORT ATP-BINDING PROTEIN CYSA"/>
    <property type="match status" value="1"/>
</dbReference>
<dbReference type="InterPro" id="IPR005116">
    <property type="entry name" value="Transp-assoc_OB_typ1"/>
</dbReference>
<dbReference type="RefSeq" id="WP_098483454.1">
    <property type="nucleotide sequence ID" value="NZ_PDJI01000004.1"/>
</dbReference>
<feature type="domain" description="ABC transporter" evidence="10">
    <location>
        <begin position="42"/>
        <end position="276"/>
    </location>
</feature>
<sequence>MSGHRAARRGPAAAAGAAGAAGAPGTAGGAGGADAAATPATIHPPALAVRAGVPERDVELDVEVPAGEVVAVLGPNGAGKSTLLALAAGTLRPGAGTVSVGGRTVADGATWVPPHARRVALLAQEPLLFPHLDALGNVAFGPRAAGAPRREAARVAHDLLDRVGAGDLAHRRPAELSGGQAQRVALARALAPDPEVVLLDEPLSALDVGSAAEVRQVLRRVLREAGRAAVLVTHDLLDVLAVADSVVVLEAGRVVERGPALQVLTRPRSAFAARLAGVNLVAGSLAGTGGEAVVEADGGLELHGLPDPACEPGSAVAAAFSPRAVSVHRAPPGGSPRNTVPVTVEALEHQGELVRVRGAGPGGHRLAADITPASVAGLDLTPGAAVLFTVKTAEVAIYPA</sequence>
<gene>
    <name evidence="12" type="ORF">ATJ97_1835</name>
</gene>
<dbReference type="PROSITE" id="PS50893">
    <property type="entry name" value="ABC_TRANSPORTER_2"/>
    <property type="match status" value="1"/>
</dbReference>
<organism evidence="12 13">
    <name type="scientific">Georgenia soli</name>
    <dbReference type="NCBI Taxonomy" id="638953"/>
    <lineage>
        <taxon>Bacteria</taxon>
        <taxon>Bacillati</taxon>
        <taxon>Actinomycetota</taxon>
        <taxon>Actinomycetes</taxon>
        <taxon>Micrococcales</taxon>
        <taxon>Bogoriellaceae</taxon>
        <taxon>Georgenia</taxon>
    </lineage>
</organism>
<dbReference type="PROSITE" id="PS51318">
    <property type="entry name" value="TAT"/>
    <property type="match status" value="1"/>
</dbReference>
<dbReference type="InterPro" id="IPR008995">
    <property type="entry name" value="Mo/tungstate-bd_C_term_dom"/>
</dbReference>
<evidence type="ECO:0000256" key="8">
    <source>
        <dbReference type="PROSITE-ProRule" id="PRU01213"/>
    </source>
</evidence>
<accession>A0A2A9EM52</accession>
<feature type="compositionally biased region" description="Low complexity" evidence="9">
    <location>
        <begin position="15"/>
        <end position="24"/>
    </location>
</feature>
<evidence type="ECO:0000256" key="1">
    <source>
        <dbReference type="ARBA" id="ARBA00022448"/>
    </source>
</evidence>
<dbReference type="InterPro" id="IPR050334">
    <property type="entry name" value="Molybdenum_import_ModC"/>
</dbReference>
<dbReference type="GO" id="GO:0005524">
    <property type="term" value="F:ATP binding"/>
    <property type="evidence" value="ECO:0007669"/>
    <property type="project" value="UniProtKB-KW"/>
</dbReference>
<dbReference type="PROSITE" id="PS00211">
    <property type="entry name" value="ABC_TRANSPORTER_1"/>
    <property type="match status" value="1"/>
</dbReference>
<evidence type="ECO:0000256" key="2">
    <source>
        <dbReference type="ARBA" id="ARBA00022475"/>
    </source>
</evidence>
<dbReference type="InterPro" id="IPR003439">
    <property type="entry name" value="ABC_transporter-like_ATP-bd"/>
</dbReference>
<evidence type="ECO:0000256" key="4">
    <source>
        <dbReference type="ARBA" id="ARBA00022741"/>
    </source>
</evidence>
<keyword evidence="7" id="KW-0472">Membrane</keyword>
<dbReference type="SUPFAM" id="SSF50331">
    <property type="entry name" value="MOP-like"/>
    <property type="match status" value="1"/>
</dbReference>
<dbReference type="InterPro" id="IPR004606">
    <property type="entry name" value="Mop_domain"/>
</dbReference>
<dbReference type="InterPro" id="IPR027417">
    <property type="entry name" value="P-loop_NTPase"/>
</dbReference>